<dbReference type="GO" id="GO:0009986">
    <property type="term" value="C:cell surface"/>
    <property type="evidence" value="ECO:0007669"/>
    <property type="project" value="UniProtKB-SubCell"/>
</dbReference>
<evidence type="ECO:0000259" key="16">
    <source>
        <dbReference type="SMART" id="SM01192"/>
    </source>
</evidence>
<dbReference type="InterPro" id="IPR000941">
    <property type="entry name" value="Enolase"/>
</dbReference>
<evidence type="ECO:0000256" key="2">
    <source>
        <dbReference type="ARBA" id="ARBA00009604"/>
    </source>
</evidence>
<dbReference type="AlphaFoldDB" id="A0A9P1L334"/>
<evidence type="ECO:0000259" key="17">
    <source>
        <dbReference type="SMART" id="SM01193"/>
    </source>
</evidence>
<comment type="pathway">
    <text evidence="1 12">Carbohydrate degradation; glycolysis; pyruvate from D-glyceraldehyde 3-phosphate: step 4/5.</text>
</comment>
<evidence type="ECO:0000256" key="3">
    <source>
        <dbReference type="ARBA" id="ARBA00012058"/>
    </source>
</evidence>
<feature type="binding site" evidence="12">
    <location>
        <position position="163"/>
    </location>
    <ligand>
        <name>(2R)-2-phosphoglycerate</name>
        <dbReference type="ChEBI" id="CHEBI:58289"/>
    </ligand>
</feature>
<dbReference type="SUPFAM" id="SSF51604">
    <property type="entry name" value="Enolase C-terminal domain-like"/>
    <property type="match status" value="1"/>
</dbReference>
<feature type="binding site" evidence="12 15">
    <location>
        <position position="314"/>
    </location>
    <ligand>
        <name>Mg(2+)</name>
        <dbReference type="ChEBI" id="CHEBI:18420"/>
    </ligand>
</feature>
<dbReference type="GO" id="GO:0005576">
    <property type="term" value="C:extracellular region"/>
    <property type="evidence" value="ECO:0007669"/>
    <property type="project" value="UniProtKB-SubCell"/>
</dbReference>
<keyword evidence="7 12" id="KW-0479">Metal-binding</keyword>
<keyword evidence="5 12" id="KW-0963">Cytoplasm</keyword>
<keyword evidence="8 12" id="KW-0460">Magnesium</keyword>
<comment type="subcellular location">
    <subcellularLocation>
        <location evidence="12">Cytoplasm</location>
    </subcellularLocation>
    <subcellularLocation>
        <location evidence="12">Secreted</location>
    </subcellularLocation>
    <subcellularLocation>
        <location evidence="12">Cell surface</location>
    </subcellularLocation>
    <text evidence="12">Fractions of enolase are present in both the cytoplasm and on the cell surface.</text>
</comment>
<evidence type="ECO:0000256" key="14">
    <source>
        <dbReference type="PIRSR" id="PIRSR001400-2"/>
    </source>
</evidence>
<feature type="binding site" evidence="12">
    <location>
        <position position="390"/>
    </location>
    <ligand>
        <name>(2R)-2-phosphoglycerate</name>
        <dbReference type="ChEBI" id="CHEBI:58289"/>
    </ligand>
</feature>
<dbReference type="SFLD" id="SFLDS00001">
    <property type="entry name" value="Enolase"/>
    <property type="match status" value="1"/>
</dbReference>
<keyword evidence="9 12" id="KW-0324">Glycolysis</keyword>
<proteinExistence type="inferred from homology"/>
<dbReference type="PANTHER" id="PTHR11902">
    <property type="entry name" value="ENOLASE"/>
    <property type="match status" value="1"/>
</dbReference>
<comment type="cofactor">
    <cofactor evidence="12">
        <name>Mg(2+)</name>
        <dbReference type="ChEBI" id="CHEBI:18420"/>
    </cofactor>
    <text evidence="12">Binds a second Mg(2+) ion via substrate during catalysis.</text>
</comment>
<keyword evidence="6 12" id="KW-0964">Secreted</keyword>
<organism evidence="18 19">
    <name type="scientific">Paraclostridium sordellii</name>
    <name type="common">Clostridium sordellii</name>
    <dbReference type="NCBI Taxonomy" id="1505"/>
    <lineage>
        <taxon>Bacteria</taxon>
        <taxon>Bacillati</taxon>
        <taxon>Bacillota</taxon>
        <taxon>Clostridia</taxon>
        <taxon>Peptostreptococcales</taxon>
        <taxon>Peptostreptococcaceae</taxon>
        <taxon>Paraclostridium</taxon>
    </lineage>
</organism>
<dbReference type="GO" id="GO:0004634">
    <property type="term" value="F:phosphopyruvate hydratase activity"/>
    <property type="evidence" value="ECO:0007669"/>
    <property type="project" value="UniProtKB-UniRule"/>
</dbReference>
<dbReference type="Gene3D" id="3.30.390.10">
    <property type="entry name" value="Enolase-like, N-terminal domain"/>
    <property type="match status" value="1"/>
</dbReference>
<dbReference type="CDD" id="cd03313">
    <property type="entry name" value="enolase"/>
    <property type="match status" value="1"/>
</dbReference>
<dbReference type="GO" id="GO:0006096">
    <property type="term" value="P:glycolytic process"/>
    <property type="evidence" value="ECO:0007669"/>
    <property type="project" value="UniProtKB-UniRule"/>
</dbReference>
<feature type="binding site" evidence="12">
    <location>
        <position position="339"/>
    </location>
    <ligand>
        <name>(2R)-2-phosphoglycerate</name>
        <dbReference type="ChEBI" id="CHEBI:58289"/>
    </ligand>
</feature>
<comment type="caution">
    <text evidence="18">The sequence shown here is derived from an EMBL/GenBank/DDBJ whole genome shotgun (WGS) entry which is preliminary data.</text>
</comment>
<feature type="domain" description="Enolase C-terminal TIM barrel" evidence="16">
    <location>
        <begin position="139"/>
        <end position="427"/>
    </location>
</feature>
<evidence type="ECO:0000313" key="18">
    <source>
        <dbReference type="EMBL" id="CEO34925.1"/>
    </source>
</evidence>
<dbReference type="InterPro" id="IPR029017">
    <property type="entry name" value="Enolase-like_N"/>
</dbReference>
<protein>
    <recommendedName>
        <fullName evidence="4 12">Enolase</fullName>
        <ecNumber evidence="3 12">4.2.1.11</ecNumber>
    </recommendedName>
    <alternativeName>
        <fullName evidence="12">2-phospho-D-glycerate hydro-lyase</fullName>
    </alternativeName>
    <alternativeName>
        <fullName evidence="12">2-phosphoglycerate dehydratase</fullName>
    </alternativeName>
</protein>
<feature type="binding site" evidence="12 15">
    <location>
        <position position="242"/>
    </location>
    <ligand>
        <name>Mg(2+)</name>
        <dbReference type="ChEBI" id="CHEBI:18420"/>
    </ligand>
</feature>
<name>A0A9P1L334_PARSO</name>
<feature type="binding site" evidence="14">
    <location>
        <begin position="366"/>
        <end position="369"/>
    </location>
    <ligand>
        <name>substrate</name>
    </ligand>
</feature>
<dbReference type="Pfam" id="PF03952">
    <property type="entry name" value="Enolase_N"/>
    <property type="match status" value="1"/>
</dbReference>
<evidence type="ECO:0000256" key="5">
    <source>
        <dbReference type="ARBA" id="ARBA00022490"/>
    </source>
</evidence>
<feature type="binding site" evidence="12">
    <location>
        <position position="368"/>
    </location>
    <ligand>
        <name>(2R)-2-phosphoglycerate</name>
        <dbReference type="ChEBI" id="CHEBI:58289"/>
    </ligand>
</feature>
<evidence type="ECO:0000256" key="6">
    <source>
        <dbReference type="ARBA" id="ARBA00022525"/>
    </source>
</evidence>
<evidence type="ECO:0000256" key="13">
    <source>
        <dbReference type="PIRSR" id="PIRSR001400-1"/>
    </source>
</evidence>
<evidence type="ECO:0000256" key="12">
    <source>
        <dbReference type="HAMAP-Rule" id="MF_00318"/>
    </source>
</evidence>
<evidence type="ECO:0000256" key="10">
    <source>
        <dbReference type="ARBA" id="ARBA00023239"/>
    </source>
</evidence>
<sequence length="430" mass="46218">MSLIDLVYAREVLDSRGNPTVEVEVVLESGATGRAIVPSGASTGAFEAVELRDGDKDRFLGKGVEKAVDNVNEIIAPELEGMDATDQPGIDGLLIELDGTPNKGKLGANAILGVSMAVARAAAEEVGLPLFQYLGGVNAKQLPVPMMNILNGGEHADNNVDVQEFMILPVGAKSFREGLRMGAEVFHSLKKVLGEKGLACGVGDEGGFAPNLDSNRAALELIVEAIKKAGYEPGQDVMLGLDVAATEMYNKETKKYVLAGEGKELTSEQMVELYEDWANNFPIITIEDGLDEEDWDGWKVLTERLGNKLQLVGDDLFVTNTERLERGIEAGVANSILVKVNQIGTLTETLDAIEMAKRAGYTAVISHRSGETEDTTIADLAVAVNAGQIKTGAPSRTDRVAKYNQLLRIEEMIGESARYCGLKSFYNLKK</sequence>
<dbReference type="GO" id="GO:0000015">
    <property type="term" value="C:phosphopyruvate hydratase complex"/>
    <property type="evidence" value="ECO:0007669"/>
    <property type="project" value="InterPro"/>
</dbReference>
<dbReference type="Pfam" id="PF00113">
    <property type="entry name" value="Enolase_C"/>
    <property type="match status" value="1"/>
</dbReference>
<keyword evidence="10 12" id="KW-0456">Lyase</keyword>
<dbReference type="GO" id="GO:0000287">
    <property type="term" value="F:magnesium ion binding"/>
    <property type="evidence" value="ECO:0007669"/>
    <property type="project" value="UniProtKB-UniRule"/>
</dbReference>
<feature type="binding site" evidence="14">
    <location>
        <position position="164"/>
    </location>
    <ligand>
        <name>substrate</name>
    </ligand>
</feature>
<dbReference type="EC" id="4.2.1.11" evidence="3 12"/>
<dbReference type="HAMAP" id="MF_00318">
    <property type="entry name" value="Enolase"/>
    <property type="match status" value="1"/>
</dbReference>
<feature type="binding site" evidence="14">
    <location>
        <position position="314"/>
    </location>
    <ligand>
        <name>substrate</name>
    </ligand>
</feature>
<feature type="binding site" evidence="14">
    <location>
        <position position="287"/>
    </location>
    <ligand>
        <name>substrate</name>
    </ligand>
</feature>
<dbReference type="PRINTS" id="PR00148">
    <property type="entry name" value="ENOLASE"/>
</dbReference>
<dbReference type="PIRSF" id="PIRSF001400">
    <property type="entry name" value="Enolase"/>
    <property type="match status" value="1"/>
</dbReference>
<dbReference type="FunFam" id="3.30.390.10:FF:000001">
    <property type="entry name" value="Enolase"/>
    <property type="match status" value="1"/>
</dbReference>
<evidence type="ECO:0000256" key="7">
    <source>
        <dbReference type="ARBA" id="ARBA00022723"/>
    </source>
</evidence>
<dbReference type="NCBIfam" id="TIGR01060">
    <property type="entry name" value="eno"/>
    <property type="match status" value="1"/>
</dbReference>
<reference evidence="19" key="1">
    <citation type="submission" date="2015-01" db="EMBL/GenBank/DDBJ databases">
        <authorList>
            <person name="Aslett A.Martin."/>
            <person name="De Silva Nishadi"/>
        </authorList>
    </citation>
    <scope>NUCLEOTIDE SEQUENCE [LARGE SCALE GENOMIC DNA]</scope>
    <source>
        <strain evidence="19">UMC4404</strain>
    </source>
</reference>
<evidence type="ECO:0000256" key="1">
    <source>
        <dbReference type="ARBA" id="ARBA00005031"/>
    </source>
</evidence>
<feature type="binding site" evidence="12 15">
    <location>
        <position position="287"/>
    </location>
    <ligand>
        <name>Mg(2+)</name>
        <dbReference type="ChEBI" id="CHEBI:18420"/>
    </ligand>
</feature>
<dbReference type="InterPro" id="IPR020811">
    <property type="entry name" value="Enolase_N"/>
</dbReference>
<feature type="active site" description="Proton donor" evidence="12 13">
    <location>
        <position position="205"/>
    </location>
</feature>
<accession>A0A9P1L334</accession>
<dbReference type="Gene3D" id="3.20.20.120">
    <property type="entry name" value="Enolase-like C-terminal domain"/>
    <property type="match status" value="1"/>
</dbReference>
<dbReference type="PROSITE" id="PS00164">
    <property type="entry name" value="ENOLASE"/>
    <property type="match status" value="1"/>
</dbReference>
<dbReference type="RefSeq" id="WP_021130126.1">
    <property type="nucleotide sequence ID" value="NZ_BDJI01000002.1"/>
</dbReference>
<dbReference type="InterPro" id="IPR036849">
    <property type="entry name" value="Enolase-like_C_sf"/>
</dbReference>
<dbReference type="FunFam" id="3.20.20.120:FF:000001">
    <property type="entry name" value="Enolase"/>
    <property type="match status" value="1"/>
</dbReference>
<dbReference type="SFLD" id="SFLDG00178">
    <property type="entry name" value="enolase"/>
    <property type="match status" value="1"/>
</dbReference>
<dbReference type="PANTHER" id="PTHR11902:SF1">
    <property type="entry name" value="ENOLASE"/>
    <property type="match status" value="1"/>
</dbReference>
<evidence type="ECO:0000256" key="11">
    <source>
        <dbReference type="ARBA" id="ARBA00048951"/>
    </source>
</evidence>
<comment type="cofactor">
    <cofactor evidence="15">
        <name>Mg(2+)</name>
        <dbReference type="ChEBI" id="CHEBI:18420"/>
    </cofactor>
    <text evidence="15">Mg(2+) is required for catalysis and for stabilizing the dimer.</text>
</comment>
<gene>
    <name evidence="12 18" type="primary">eno</name>
    <name evidence="18" type="ORF">UMC4404_24451</name>
</gene>
<dbReference type="SMART" id="SM01192">
    <property type="entry name" value="Enolase_C"/>
    <property type="match status" value="1"/>
</dbReference>
<dbReference type="SFLD" id="SFLDF00002">
    <property type="entry name" value="enolase"/>
    <property type="match status" value="1"/>
</dbReference>
<comment type="similarity">
    <text evidence="2 12">Belongs to the enolase family.</text>
</comment>
<comment type="catalytic activity">
    <reaction evidence="11">
        <text>(2R)-2-phosphoglycerate = phosphoenolpyruvate + H2O</text>
        <dbReference type="Rhea" id="RHEA:10164"/>
        <dbReference type="ChEBI" id="CHEBI:15377"/>
        <dbReference type="ChEBI" id="CHEBI:58289"/>
        <dbReference type="ChEBI" id="CHEBI:58702"/>
        <dbReference type="EC" id="4.2.1.11"/>
    </reaction>
    <physiologicalReaction direction="left-to-right" evidence="11">
        <dbReference type="Rhea" id="RHEA:10165"/>
    </physiologicalReaction>
</comment>
<dbReference type="SUPFAM" id="SSF54826">
    <property type="entry name" value="Enolase N-terminal domain-like"/>
    <property type="match status" value="1"/>
</dbReference>
<feature type="binding site" evidence="12">
    <location>
        <position position="369"/>
    </location>
    <ligand>
        <name>(2R)-2-phosphoglycerate</name>
        <dbReference type="ChEBI" id="CHEBI:58289"/>
    </ligand>
</feature>
<evidence type="ECO:0000256" key="8">
    <source>
        <dbReference type="ARBA" id="ARBA00022842"/>
    </source>
</evidence>
<feature type="binding site" evidence="14">
    <location>
        <position position="155"/>
    </location>
    <ligand>
        <name>substrate</name>
    </ligand>
</feature>
<dbReference type="EMBL" id="CDNY01000025">
    <property type="protein sequence ID" value="CEO34925.1"/>
    <property type="molecule type" value="Genomic_DNA"/>
</dbReference>
<dbReference type="SMART" id="SM01193">
    <property type="entry name" value="Enolase_N"/>
    <property type="match status" value="1"/>
</dbReference>
<dbReference type="InterPro" id="IPR020810">
    <property type="entry name" value="Enolase_C"/>
</dbReference>
<feature type="domain" description="Enolase N-terminal" evidence="17">
    <location>
        <begin position="4"/>
        <end position="134"/>
    </location>
</feature>
<comment type="function">
    <text evidence="12">Catalyzes the reversible conversion of 2-phosphoglycerate (2-PG) into phosphoenolpyruvate (PEP). It is essential for the degradation of carbohydrates via glycolysis.</text>
</comment>
<feature type="binding site" evidence="14">
    <location>
        <position position="390"/>
    </location>
    <ligand>
        <name>substrate</name>
    </ligand>
</feature>
<evidence type="ECO:0000256" key="9">
    <source>
        <dbReference type="ARBA" id="ARBA00023152"/>
    </source>
</evidence>
<feature type="active site" description="Proton acceptor" evidence="12 13">
    <location>
        <position position="339"/>
    </location>
</feature>
<evidence type="ECO:0000256" key="4">
    <source>
        <dbReference type="ARBA" id="ARBA00017068"/>
    </source>
</evidence>
<dbReference type="Proteomes" id="UP000049685">
    <property type="component" value="Unassembled WGS sequence"/>
</dbReference>
<evidence type="ECO:0000313" key="19">
    <source>
        <dbReference type="Proteomes" id="UP000049685"/>
    </source>
</evidence>
<dbReference type="InterPro" id="IPR020809">
    <property type="entry name" value="Enolase_CS"/>
</dbReference>
<evidence type="ECO:0000256" key="15">
    <source>
        <dbReference type="PIRSR" id="PIRSR001400-3"/>
    </source>
</evidence>